<dbReference type="EMBL" id="JGYW01000005">
    <property type="protein sequence ID" value="KFI58879.1"/>
    <property type="molecule type" value="Genomic_DNA"/>
</dbReference>
<gene>
    <name evidence="2" type="ORF">BGLCM_1175</name>
    <name evidence="1" type="ORF">BIFGAL_03333</name>
</gene>
<evidence type="ECO:0008006" key="5">
    <source>
        <dbReference type="Google" id="ProtNLM"/>
    </source>
</evidence>
<evidence type="ECO:0000313" key="3">
    <source>
        <dbReference type="Proteomes" id="UP000003656"/>
    </source>
</evidence>
<evidence type="ECO:0000313" key="1">
    <source>
        <dbReference type="EMBL" id="EFA23216.1"/>
    </source>
</evidence>
<dbReference type="AlphaFoldDB" id="D1NU12"/>
<protein>
    <recommendedName>
        <fullName evidence="5">Helix-turn-helix domain-containing protein</fullName>
    </recommendedName>
</protein>
<reference evidence="1 3" key="1">
    <citation type="submission" date="2009-11" db="EMBL/GenBank/DDBJ databases">
        <authorList>
            <person name="Weinstock G."/>
            <person name="Sodergren E."/>
            <person name="Clifton S."/>
            <person name="Fulton L."/>
            <person name="Fulton B."/>
            <person name="Courtney L."/>
            <person name="Fronick C."/>
            <person name="Harrison M."/>
            <person name="Strong C."/>
            <person name="Farmer C."/>
            <person name="Delahaunty K."/>
            <person name="Markovic C."/>
            <person name="Hall O."/>
            <person name="Minx P."/>
            <person name="Tomlinson C."/>
            <person name="Mitreva M."/>
            <person name="Nelson J."/>
            <person name="Hou S."/>
            <person name="Wollam A."/>
            <person name="Pepin K.H."/>
            <person name="Johnson M."/>
            <person name="Bhonagiri V."/>
            <person name="Nash W.E."/>
            <person name="Warren W."/>
            <person name="Chinwalla A."/>
            <person name="Mardis E.R."/>
            <person name="Wilson R.K."/>
        </authorList>
    </citation>
    <scope>NUCLEOTIDE SEQUENCE [LARGE SCALE GENOMIC DNA]</scope>
    <source>
        <strain evidence="1 3">DSM 20093</strain>
    </source>
</reference>
<evidence type="ECO:0000313" key="2">
    <source>
        <dbReference type="EMBL" id="KFI58879.1"/>
    </source>
</evidence>
<dbReference type="RefSeq" id="WP_006294777.1">
    <property type="nucleotide sequence ID" value="NZ_ABXB03000002.1"/>
</dbReference>
<dbReference type="eggNOG" id="ENOG5033GDY">
    <property type="taxonomic scope" value="Bacteria"/>
</dbReference>
<name>D1NU12_9BIFI</name>
<reference evidence="2 4" key="2">
    <citation type="submission" date="2014-03" db="EMBL/GenBank/DDBJ databases">
        <title>Genomics of Bifidobacteria.</title>
        <authorList>
            <person name="Ventura M."/>
            <person name="Milani C."/>
            <person name="Lugli G.A."/>
        </authorList>
    </citation>
    <scope>NUCLEOTIDE SEQUENCE [LARGE SCALE GENOMIC DNA]</scope>
    <source>
        <strain evidence="2 4">LMG 11596</strain>
    </source>
</reference>
<dbReference type="Proteomes" id="UP000003656">
    <property type="component" value="Unassembled WGS sequence"/>
</dbReference>
<comment type="caution">
    <text evidence="1">The sequence shown here is derived from an EMBL/GenBank/DDBJ whole genome shotgun (WGS) entry which is preliminary data.</text>
</comment>
<accession>D1NU12</accession>
<organism evidence="1 3">
    <name type="scientific">Bifidobacterium gallicum DSM 20093 = LMG 11596</name>
    <dbReference type="NCBI Taxonomy" id="561180"/>
    <lineage>
        <taxon>Bacteria</taxon>
        <taxon>Bacillati</taxon>
        <taxon>Actinomycetota</taxon>
        <taxon>Actinomycetes</taxon>
        <taxon>Bifidobacteriales</taxon>
        <taxon>Bifidobacteriaceae</taxon>
        <taxon>Bifidobacterium</taxon>
    </lineage>
</organism>
<proteinExistence type="predicted"/>
<sequence length="203" mass="22405">MENECTWMVGLDFYSSDQLTGDAVFDLLETLGNYAPSAACEPGSTQGSVTLRVIDVEPTGAIRQAHHLLEQALGMTLQLYSVEATEWHEASRRLAEPTYPPVVSNAEIARMAHVSRQRVGQLTRSHTFPKPVIETEHTKLYRKDAVERWLETRQTKPGRPLASSVEEAKAPALSDYATEPVIRVAPALDQESTDAQQSAEACL</sequence>
<keyword evidence="4" id="KW-1185">Reference proteome</keyword>
<dbReference type="Proteomes" id="UP000029074">
    <property type="component" value="Unassembled WGS sequence"/>
</dbReference>
<evidence type="ECO:0000313" key="4">
    <source>
        <dbReference type="Proteomes" id="UP000029074"/>
    </source>
</evidence>
<dbReference type="EMBL" id="ABXB03000002">
    <property type="protein sequence ID" value="EFA23216.1"/>
    <property type="molecule type" value="Genomic_DNA"/>
</dbReference>